<keyword evidence="1" id="KW-0812">Transmembrane</keyword>
<organism evidence="3 4">
    <name type="scientific">Pseudoclavibacter helvolus</name>
    <dbReference type="NCBI Taxonomy" id="255205"/>
    <lineage>
        <taxon>Bacteria</taxon>
        <taxon>Bacillati</taxon>
        <taxon>Actinomycetota</taxon>
        <taxon>Actinomycetes</taxon>
        <taxon>Micrococcales</taxon>
        <taxon>Microbacteriaceae</taxon>
        <taxon>Pseudoclavibacter</taxon>
    </lineage>
</organism>
<keyword evidence="4" id="KW-1185">Reference proteome</keyword>
<evidence type="ECO:0000256" key="1">
    <source>
        <dbReference type="SAM" id="Phobius"/>
    </source>
</evidence>
<dbReference type="SUPFAM" id="SSF51261">
    <property type="entry name" value="Duplicated hybrid motif"/>
    <property type="match status" value="1"/>
</dbReference>
<dbReference type="GO" id="GO:0004222">
    <property type="term" value="F:metalloendopeptidase activity"/>
    <property type="evidence" value="ECO:0007669"/>
    <property type="project" value="TreeGrafter"/>
</dbReference>
<dbReference type="AlphaFoldDB" id="A0A7W4URZ7"/>
<keyword evidence="1" id="KW-1133">Transmembrane helix</keyword>
<evidence type="ECO:0000313" key="4">
    <source>
        <dbReference type="Proteomes" id="UP000545286"/>
    </source>
</evidence>
<accession>A0A7W4URZ7</accession>
<dbReference type="PANTHER" id="PTHR21666">
    <property type="entry name" value="PEPTIDASE-RELATED"/>
    <property type="match status" value="1"/>
</dbReference>
<feature type="transmembrane region" description="Helical" evidence="1">
    <location>
        <begin position="12"/>
        <end position="33"/>
    </location>
</feature>
<dbReference type="InterPro" id="IPR016047">
    <property type="entry name" value="M23ase_b-sheet_dom"/>
</dbReference>
<dbReference type="Gene3D" id="2.70.70.10">
    <property type="entry name" value="Glucose Permease (Domain IIA)"/>
    <property type="match status" value="1"/>
</dbReference>
<feature type="domain" description="M23ase beta-sheet core" evidence="2">
    <location>
        <begin position="255"/>
        <end position="352"/>
    </location>
</feature>
<name>A0A7W4URZ7_9MICO</name>
<dbReference type="Pfam" id="PF01551">
    <property type="entry name" value="Peptidase_M23"/>
    <property type="match status" value="1"/>
</dbReference>
<dbReference type="InterPro" id="IPR050570">
    <property type="entry name" value="Cell_wall_metabolism_enzyme"/>
</dbReference>
<dbReference type="InterPro" id="IPR011055">
    <property type="entry name" value="Dup_hybrid_motif"/>
</dbReference>
<proteinExistence type="predicted"/>
<reference evidence="3 4" key="1">
    <citation type="submission" date="2020-08" db="EMBL/GenBank/DDBJ databases">
        <title>Sequencing the genomes of 1000 actinobacteria strains.</title>
        <authorList>
            <person name="Klenk H.-P."/>
        </authorList>
    </citation>
    <scope>NUCLEOTIDE SEQUENCE [LARGE SCALE GENOMIC DNA]</scope>
    <source>
        <strain evidence="3 4">DSM 20419</strain>
    </source>
</reference>
<sequence>MSEQKKGSGALIALIAVPGVVIAIVLSMVILLGSDPDACNPAKGGASGVSVDPNSVPDVEIAGYGREQLINAANVILAGKDMGLSVRDQTIGVMTAMGESTLNNIDYGDWETSGVTNPDGSPTTSIGLFQQQDHWGSREERLDPYRASQIFFSAMETSVPLPERDSVEPTLVAHRTQVNLDPYYYTKFWDGAVQIVEELSGTTTGLKSGAGAQVCSGVAGTPGQVSSSGWAMPGEGPITSPYGMRVHPIYGDARLHSGTDLAAGGCDGPIWAAQAGTVTFRGFDSGGNGTITLDHGGGITTKYLHSFESGLLVNVGDTVKAGQQIAMTGTSGQSTGCHLHFMVLVNDETVDPEPFLAQVGITLG</sequence>
<comment type="caution">
    <text evidence="3">The sequence shown here is derived from an EMBL/GenBank/DDBJ whole genome shotgun (WGS) entry which is preliminary data.</text>
</comment>
<keyword evidence="1" id="KW-0472">Membrane</keyword>
<dbReference type="PANTHER" id="PTHR21666:SF270">
    <property type="entry name" value="MUREIN HYDROLASE ACTIVATOR ENVC"/>
    <property type="match status" value="1"/>
</dbReference>
<evidence type="ECO:0000259" key="2">
    <source>
        <dbReference type="Pfam" id="PF01551"/>
    </source>
</evidence>
<keyword evidence="3" id="KW-0378">Hydrolase</keyword>
<dbReference type="Proteomes" id="UP000545286">
    <property type="component" value="Unassembled WGS sequence"/>
</dbReference>
<evidence type="ECO:0000313" key="3">
    <source>
        <dbReference type="EMBL" id="MBB2959571.1"/>
    </source>
</evidence>
<dbReference type="EMBL" id="JACHWJ010000012">
    <property type="protein sequence ID" value="MBB2959571.1"/>
    <property type="molecule type" value="Genomic_DNA"/>
</dbReference>
<gene>
    <name evidence="3" type="ORF">FHX72_003740</name>
</gene>
<dbReference type="RefSeq" id="WP_183626930.1">
    <property type="nucleotide sequence ID" value="NZ_JACHWJ010000012.1"/>
</dbReference>
<protein>
    <submittedName>
        <fullName evidence="3">Murein DD-endopeptidase MepM/ murein hydrolase activator NlpD</fullName>
    </submittedName>
</protein>
<dbReference type="CDD" id="cd12797">
    <property type="entry name" value="M23_peptidase"/>
    <property type="match status" value="1"/>
</dbReference>